<evidence type="ECO:0000256" key="5">
    <source>
        <dbReference type="ARBA" id="ARBA00023163"/>
    </source>
</evidence>
<evidence type="ECO:0000256" key="7">
    <source>
        <dbReference type="SAM" id="MobiDB-lite"/>
    </source>
</evidence>
<feature type="compositionally biased region" description="Basic and acidic residues" evidence="7">
    <location>
        <begin position="122"/>
        <end position="131"/>
    </location>
</feature>
<dbReference type="PANTHER" id="PTHR31072:SF226">
    <property type="entry name" value="TRANSCRIPTION FACTOR TCP18"/>
    <property type="match status" value="1"/>
</dbReference>
<proteinExistence type="predicted"/>
<feature type="domain" description="TCP" evidence="8">
    <location>
        <begin position="139"/>
        <end position="197"/>
    </location>
</feature>
<reference evidence="10 11" key="1">
    <citation type="submission" date="2020-12" db="EMBL/GenBank/DDBJ databases">
        <title>Concerted genomic and epigenomic changes stabilize Arabidopsis allopolyploids.</title>
        <authorList>
            <person name="Chen Z."/>
        </authorList>
    </citation>
    <scope>NUCLEOTIDE SEQUENCE [LARGE SCALE GENOMIC DNA]</scope>
    <source>
        <strain evidence="10">Allo738</strain>
        <tissue evidence="10">Leaf</tissue>
    </source>
</reference>
<organism evidence="10 11">
    <name type="scientific">Arabidopsis thaliana x Arabidopsis arenosa</name>
    <dbReference type="NCBI Taxonomy" id="1240361"/>
    <lineage>
        <taxon>Eukaryota</taxon>
        <taxon>Viridiplantae</taxon>
        <taxon>Streptophyta</taxon>
        <taxon>Embryophyta</taxon>
        <taxon>Tracheophyta</taxon>
        <taxon>Spermatophyta</taxon>
        <taxon>Magnoliopsida</taxon>
        <taxon>eudicotyledons</taxon>
        <taxon>Gunneridae</taxon>
        <taxon>Pentapetalae</taxon>
        <taxon>rosids</taxon>
        <taxon>malvids</taxon>
        <taxon>Brassicales</taxon>
        <taxon>Brassicaceae</taxon>
        <taxon>Camelineae</taxon>
        <taxon>Arabidopsis</taxon>
    </lineage>
</organism>
<dbReference type="GO" id="GO:0043565">
    <property type="term" value="F:sequence-specific DNA binding"/>
    <property type="evidence" value="ECO:0007669"/>
    <property type="project" value="TreeGrafter"/>
</dbReference>
<sequence>MNNNTFSTLTTINDDYMLFPYNDHNSSQPLLPFSPSSSINDILIHSTSNNHHHQFLQPSPFSQFEFVPDCALLTTFHPQNNGHDDNQTIPNDNHHPSLHFPLNNTIGDQPAEPSETITHIEDSQRISDPKMKKVKKPGRTDRHSKIKTAKGTRDRRMRLSLDVAKELFGLQDMLGFDKASKTVEWLLTQAKPEIIKIAKTLSYQCSFSSGDESHTRPELRSMDTSSDLCELPSMWTVDDRGSNTNTTETRGNKVDGRSMRGKRKRPEPRTPILKKLSKDERAKARERAKDRTMEKMMMKMKGRSQLVKVVEEEAHHHGEIMKNTISEANRNSFEMSHCEDEIEKLCKNDRFAVCNEFVMNKKDHISNESYDIVNYKLNSSFPVINHHRSQGAANSIEQHQFTDLHNSLVAKPDLIYLLSLAESVRDSWNWKCLLRLRYLAEPFVKCNVGIGNKASFWFDNWLPFGPLIKFIGDDGPRDLQIPIHASVASAYDSYGWILAAPRTDNALTLHRHLSSVRLPLNQSEEDSYSWVIQDKSYKSFSIAKTWDVLRPRDSIKDWSSSVWFKGATPKLAFTMWISHLNRLPTRARLVSWGMQIPPNCCLCSDFEETRDHLLLRCDFSMQIWQWVQVRLRLPPCIFYTWNALLAWTRLKTVSSPPLLRKLAAHSAIYHIWKQRNNVLHNGVIRSPSDICHDIDQELRNTITARRSRKHFRDLMQLWIR</sequence>
<evidence type="ECO:0000256" key="3">
    <source>
        <dbReference type="ARBA" id="ARBA00023015"/>
    </source>
</evidence>
<dbReference type="InterPro" id="IPR026960">
    <property type="entry name" value="RVT-Znf"/>
</dbReference>
<evidence type="ECO:0000256" key="6">
    <source>
        <dbReference type="ARBA" id="ARBA00023242"/>
    </source>
</evidence>
<feature type="domain" description="R" evidence="9">
    <location>
        <begin position="278"/>
        <end position="295"/>
    </location>
</feature>
<dbReference type="Pfam" id="PF03634">
    <property type="entry name" value="TCP"/>
    <property type="match status" value="1"/>
</dbReference>
<dbReference type="InterPro" id="IPR017887">
    <property type="entry name" value="TF_TCP_subgr"/>
</dbReference>
<evidence type="ECO:0000259" key="9">
    <source>
        <dbReference type="PROSITE" id="PS51370"/>
    </source>
</evidence>
<name>A0A8T2AYC3_9BRAS</name>
<evidence type="ECO:0000256" key="4">
    <source>
        <dbReference type="ARBA" id="ARBA00023125"/>
    </source>
</evidence>
<accession>A0A8T2AYC3</accession>
<gene>
    <name evidence="10" type="ORF">ISN45_Aa03g019980</name>
</gene>
<comment type="subcellular location">
    <subcellularLocation>
        <location evidence="1">Nucleus</location>
    </subcellularLocation>
</comment>
<evidence type="ECO:0000313" key="10">
    <source>
        <dbReference type="EMBL" id="KAG7577747.1"/>
    </source>
</evidence>
<dbReference type="GO" id="GO:0003700">
    <property type="term" value="F:DNA-binding transcription factor activity"/>
    <property type="evidence" value="ECO:0007669"/>
    <property type="project" value="InterPro"/>
</dbReference>
<dbReference type="PROSITE" id="PS51370">
    <property type="entry name" value="R"/>
    <property type="match status" value="1"/>
</dbReference>
<dbReference type="InterPro" id="IPR017888">
    <property type="entry name" value="CYC/TB1_R_domain"/>
</dbReference>
<keyword evidence="6" id="KW-0539">Nucleus</keyword>
<evidence type="ECO:0000256" key="1">
    <source>
        <dbReference type="ARBA" id="ARBA00004123"/>
    </source>
</evidence>
<protein>
    <submittedName>
        <fullName evidence="10">Transcription factor TCP subgroup</fullName>
    </submittedName>
</protein>
<dbReference type="PROSITE" id="PS51369">
    <property type="entry name" value="TCP"/>
    <property type="match status" value="1"/>
</dbReference>
<dbReference type="GO" id="GO:2000032">
    <property type="term" value="P:regulation of secondary shoot formation"/>
    <property type="evidence" value="ECO:0007669"/>
    <property type="project" value="TreeGrafter"/>
</dbReference>
<evidence type="ECO:0000259" key="8">
    <source>
        <dbReference type="PROSITE" id="PS51369"/>
    </source>
</evidence>
<evidence type="ECO:0000313" key="11">
    <source>
        <dbReference type="Proteomes" id="UP000694240"/>
    </source>
</evidence>
<dbReference type="GO" id="GO:0005634">
    <property type="term" value="C:nucleus"/>
    <property type="evidence" value="ECO:0007669"/>
    <property type="project" value="UniProtKB-SubCell"/>
</dbReference>
<dbReference type="PANTHER" id="PTHR31072">
    <property type="entry name" value="TRANSCRIPTION FACTOR TCP4-RELATED"/>
    <property type="match status" value="1"/>
</dbReference>
<evidence type="ECO:0000256" key="2">
    <source>
        <dbReference type="ARBA" id="ARBA00022473"/>
    </source>
</evidence>
<keyword evidence="3" id="KW-0805">Transcription regulation</keyword>
<keyword evidence="11" id="KW-1185">Reference proteome</keyword>
<feature type="region of interest" description="Disordered" evidence="7">
    <location>
        <begin position="122"/>
        <end position="153"/>
    </location>
</feature>
<feature type="region of interest" description="Disordered" evidence="7">
    <location>
        <begin position="234"/>
        <end position="288"/>
    </location>
</feature>
<keyword evidence="4" id="KW-0238">DNA-binding</keyword>
<dbReference type="Pfam" id="PF13966">
    <property type="entry name" value="zf-RVT"/>
    <property type="match status" value="1"/>
</dbReference>
<dbReference type="EMBL" id="JAEFBK010000008">
    <property type="protein sequence ID" value="KAG7577747.1"/>
    <property type="molecule type" value="Genomic_DNA"/>
</dbReference>
<dbReference type="Proteomes" id="UP000694240">
    <property type="component" value="Chromosome 8"/>
</dbReference>
<feature type="compositionally biased region" description="Basic and acidic residues" evidence="7">
    <location>
        <begin position="276"/>
        <end position="288"/>
    </location>
</feature>
<keyword evidence="2" id="KW-0217">Developmental protein</keyword>
<comment type="caution">
    <text evidence="10">The sequence shown here is derived from an EMBL/GenBank/DDBJ whole genome shotgun (WGS) entry which is preliminary data.</text>
</comment>
<keyword evidence="5" id="KW-0804">Transcription</keyword>
<dbReference type="InterPro" id="IPR005333">
    <property type="entry name" value="Transcription_factor_TCP"/>
</dbReference>
<dbReference type="AlphaFoldDB" id="A0A8T2AYC3"/>